<name>A0AA35P910_9SAUR</name>
<evidence type="ECO:0000259" key="1">
    <source>
        <dbReference type="Pfam" id="PF17921"/>
    </source>
</evidence>
<keyword evidence="3" id="KW-1185">Reference proteome</keyword>
<dbReference type="InterPro" id="IPR041588">
    <property type="entry name" value="Integrase_H2C2"/>
</dbReference>
<dbReference type="InterPro" id="IPR052160">
    <property type="entry name" value="Gypsy_RT_Integrase-like"/>
</dbReference>
<sequence>MAHDAPAAGHFGRYRTTHLVSREFWWPRLKADVARYVAGCDVCRRAKGPTGRPPAYFSHCQFHRALGTQFRWTL</sequence>
<protein>
    <recommendedName>
        <fullName evidence="1">Integrase zinc-binding domain-containing protein</fullName>
    </recommendedName>
</protein>
<accession>A0AA35P910</accession>
<dbReference type="EMBL" id="OX395130">
    <property type="protein sequence ID" value="CAI5776122.1"/>
    <property type="molecule type" value="Genomic_DNA"/>
</dbReference>
<dbReference type="Gene3D" id="1.10.340.70">
    <property type="match status" value="1"/>
</dbReference>
<dbReference type="PANTHER" id="PTHR47266">
    <property type="entry name" value="ENDONUCLEASE-RELATED"/>
    <property type="match status" value="1"/>
</dbReference>
<evidence type="ECO:0000313" key="3">
    <source>
        <dbReference type="Proteomes" id="UP001178461"/>
    </source>
</evidence>
<gene>
    <name evidence="2" type="ORF">PODLI_1B021832</name>
</gene>
<dbReference type="Proteomes" id="UP001178461">
    <property type="component" value="Chromosome 5"/>
</dbReference>
<organism evidence="2 3">
    <name type="scientific">Podarcis lilfordi</name>
    <name type="common">Lilford's wall lizard</name>
    <dbReference type="NCBI Taxonomy" id="74358"/>
    <lineage>
        <taxon>Eukaryota</taxon>
        <taxon>Metazoa</taxon>
        <taxon>Chordata</taxon>
        <taxon>Craniata</taxon>
        <taxon>Vertebrata</taxon>
        <taxon>Euteleostomi</taxon>
        <taxon>Lepidosauria</taxon>
        <taxon>Squamata</taxon>
        <taxon>Bifurcata</taxon>
        <taxon>Unidentata</taxon>
        <taxon>Episquamata</taxon>
        <taxon>Laterata</taxon>
        <taxon>Lacertibaenia</taxon>
        <taxon>Lacertidae</taxon>
        <taxon>Podarcis</taxon>
    </lineage>
</organism>
<dbReference type="Pfam" id="PF17921">
    <property type="entry name" value="Integrase_H2C2"/>
    <property type="match status" value="1"/>
</dbReference>
<reference evidence="2" key="1">
    <citation type="submission" date="2022-12" db="EMBL/GenBank/DDBJ databases">
        <authorList>
            <person name="Alioto T."/>
            <person name="Alioto T."/>
            <person name="Gomez Garrido J."/>
        </authorList>
    </citation>
    <scope>NUCLEOTIDE SEQUENCE</scope>
</reference>
<proteinExistence type="predicted"/>
<feature type="domain" description="Integrase zinc-binding" evidence="1">
    <location>
        <begin position="2"/>
        <end position="47"/>
    </location>
</feature>
<evidence type="ECO:0000313" key="2">
    <source>
        <dbReference type="EMBL" id="CAI5776122.1"/>
    </source>
</evidence>
<dbReference type="AlphaFoldDB" id="A0AA35P910"/>